<evidence type="ECO:0000313" key="2">
    <source>
        <dbReference type="EMBL" id="GAE26673.1"/>
    </source>
</evidence>
<dbReference type="STRING" id="1236970.JCM9140_2759"/>
<dbReference type="OrthoDB" id="9784302at2"/>
<dbReference type="Pfam" id="PF20229">
    <property type="entry name" value="ChrB_N"/>
    <property type="match status" value="1"/>
</dbReference>
<gene>
    <name evidence="2" type="ORF">JCM9140_2759</name>
</gene>
<dbReference type="AlphaFoldDB" id="W4Q4N1"/>
<feature type="domain" description="ChrB N-terminal" evidence="1">
    <location>
        <begin position="19"/>
        <end position="102"/>
    </location>
</feature>
<keyword evidence="3" id="KW-1185">Reference proteome</keyword>
<evidence type="ECO:0000313" key="3">
    <source>
        <dbReference type="Proteomes" id="UP000018890"/>
    </source>
</evidence>
<accession>W4Q4N1</accession>
<reference evidence="2" key="1">
    <citation type="journal article" date="2014" name="Genome Announc.">
        <title>Draft Genome Sequences of Three Alkaliphilic Bacillus Strains, Bacillus wakoensis JCM 9140T, Bacillus akibai JCM 9157T, and Bacillus hemicellulosilyticus JCM 9152T.</title>
        <authorList>
            <person name="Yuki M."/>
            <person name="Oshima K."/>
            <person name="Suda W."/>
            <person name="Oshida Y."/>
            <person name="Kitamura K."/>
            <person name="Iida T."/>
            <person name="Hattori M."/>
            <person name="Ohkuma M."/>
        </authorList>
    </citation>
    <scope>NUCLEOTIDE SEQUENCE [LARGE SCALE GENOMIC DNA]</scope>
    <source>
        <strain evidence="2">JCM 9140</strain>
    </source>
</reference>
<dbReference type="RefSeq" id="WP_034746718.1">
    <property type="nucleotide sequence ID" value="NZ_BAUT01000029.1"/>
</dbReference>
<dbReference type="Proteomes" id="UP000018890">
    <property type="component" value="Unassembled WGS sequence"/>
</dbReference>
<organism evidence="2 3">
    <name type="scientific">Halalkalibacter wakoensis JCM 9140</name>
    <dbReference type="NCBI Taxonomy" id="1236970"/>
    <lineage>
        <taxon>Bacteria</taxon>
        <taxon>Bacillati</taxon>
        <taxon>Bacillota</taxon>
        <taxon>Bacilli</taxon>
        <taxon>Bacillales</taxon>
        <taxon>Bacillaceae</taxon>
        <taxon>Halalkalibacter</taxon>
    </lineage>
</organism>
<dbReference type="InterPro" id="IPR046858">
    <property type="entry name" value="ChrB_N"/>
</dbReference>
<evidence type="ECO:0000259" key="1">
    <source>
        <dbReference type="Pfam" id="PF20229"/>
    </source>
</evidence>
<name>W4Q4N1_9BACI</name>
<sequence length="143" mass="17253">MIIWLHLTYKIPRKPSSPRVKVWRKLKSLGAFHLHETTWLLPKNPYTYEQFQWLTVEIKDLGGEAAMWQSHLILGFTDEELSQLFIQQINVRYVELLKQLNDQNIDLISLSKKYQRIKTIDYFKSPLELEVREKIRQRRSELK</sequence>
<dbReference type="EMBL" id="BAUT01000029">
    <property type="protein sequence ID" value="GAE26673.1"/>
    <property type="molecule type" value="Genomic_DNA"/>
</dbReference>
<proteinExistence type="predicted"/>
<protein>
    <submittedName>
        <fullName evidence="2">Possible chromate resistance protein</fullName>
    </submittedName>
</protein>
<comment type="caution">
    <text evidence="2">The sequence shown here is derived from an EMBL/GenBank/DDBJ whole genome shotgun (WGS) entry which is preliminary data.</text>
</comment>